<keyword evidence="6 7" id="KW-0482">Metalloprotease</keyword>
<dbReference type="Proteomes" id="UP001177769">
    <property type="component" value="Chromosome"/>
</dbReference>
<dbReference type="KEGG" id="pais:PFX98_17530"/>
<dbReference type="CDD" id="cd06456">
    <property type="entry name" value="M3A_DCP"/>
    <property type="match status" value="1"/>
</dbReference>
<dbReference type="InterPro" id="IPR024080">
    <property type="entry name" value="Neurolysin/TOP_N"/>
</dbReference>
<gene>
    <name evidence="9" type="ORF">PFX98_17530</name>
</gene>
<keyword evidence="5 7" id="KW-0862">Zinc</keyword>
<evidence type="ECO:0000256" key="1">
    <source>
        <dbReference type="ARBA" id="ARBA00006040"/>
    </source>
</evidence>
<sequence length="687" mass="75821">MTTSNPLLQTWNTHYGLPPFAQIEAAHFAPAFEAALRSHRAELDAIAAQAQAPSFANTLAAFDRSGRLLAALEHAFYTLSASATSPELQAAQRALAAPLAAHNSAVYMHAGLFRRVDALYQQRTALGLSPEQLRLLERVHLDFVRAGARLAPAEQQRYAQVMERLAELNTQFAQNVLADENGYQLLLRSEAELAGLPDFVRASASQAALDRGLDAGLYAITLSRSLIVPFLSFSERRDLREQAWRAWTSRGENDGATDNRAIAREILSLRNEQARLHGHACYADYALADTMAGSRAAVQGLLDQVWEPAKAAAQRERELLEGEMAALGHAHGLEAWDWRYYAEKVRQVRYELDDAQVKPFFALDAMVQALFDCAQRLFGLRFVYQPEVAAYHPDVRVYEVQNAAGELRGVFLHDNFARPTKRSGAWMNALRWQARNLQGEGSRTLPIILNNNNFAKGAAGEPTLLSFDDVRTLFHEFGHGLHGLLSDVEFERLSGTQVLRDFVELPSQIFEHWMAEPEVLKKHARHVKTGEAIPDALLAKLKAAEHFNQGYETVRYCASAIVDLAAHSLGAAEGPDITAFEAETMRAAGLPAAIGMNHRLAHFQHLFSSSGYAAGYYVYLWAEVLDCDGFEAFVEAGSAFDAGVAQRLVDCILSVGNSREPGAAFRAFRGRDAVVQPMLRARGLIPA</sequence>
<dbReference type="GO" id="GO:0006508">
    <property type="term" value="P:proteolysis"/>
    <property type="evidence" value="ECO:0007669"/>
    <property type="project" value="UniProtKB-KW"/>
</dbReference>
<dbReference type="Gene3D" id="1.20.1050.40">
    <property type="entry name" value="Endopeptidase. Chain P, domain 1"/>
    <property type="match status" value="1"/>
</dbReference>
<dbReference type="InterPro" id="IPR045090">
    <property type="entry name" value="Pept_M3A_M3B"/>
</dbReference>
<dbReference type="InterPro" id="IPR024079">
    <property type="entry name" value="MetalloPept_cat_dom_sf"/>
</dbReference>
<dbReference type="PANTHER" id="PTHR43660:SF1">
    <property type="entry name" value="DIPEPTIDYL CARBOXYPEPTIDASE"/>
    <property type="match status" value="1"/>
</dbReference>
<dbReference type="GO" id="GO:0046872">
    <property type="term" value="F:metal ion binding"/>
    <property type="evidence" value="ECO:0007669"/>
    <property type="project" value="UniProtKB-UniRule"/>
</dbReference>
<dbReference type="Gene3D" id="3.40.390.10">
    <property type="entry name" value="Collagenase (Catalytic Domain)"/>
    <property type="match status" value="1"/>
</dbReference>
<evidence type="ECO:0000313" key="9">
    <source>
        <dbReference type="EMBL" id="WIT10702.1"/>
    </source>
</evidence>
<evidence type="ECO:0000259" key="8">
    <source>
        <dbReference type="Pfam" id="PF01432"/>
    </source>
</evidence>
<proteinExistence type="inferred from homology"/>
<evidence type="ECO:0000256" key="4">
    <source>
        <dbReference type="ARBA" id="ARBA00022801"/>
    </source>
</evidence>
<dbReference type="SUPFAM" id="SSF55486">
    <property type="entry name" value="Metalloproteases ('zincins'), catalytic domain"/>
    <property type="match status" value="1"/>
</dbReference>
<comment type="cofactor">
    <cofactor evidence="7">
        <name>Zn(2+)</name>
        <dbReference type="ChEBI" id="CHEBI:29105"/>
    </cofactor>
    <text evidence="7">Binds 1 zinc ion.</text>
</comment>
<keyword evidence="10" id="KW-1185">Reference proteome</keyword>
<dbReference type="GO" id="GO:0004222">
    <property type="term" value="F:metalloendopeptidase activity"/>
    <property type="evidence" value="ECO:0007669"/>
    <property type="project" value="InterPro"/>
</dbReference>
<dbReference type="InterPro" id="IPR024077">
    <property type="entry name" value="Neurolysin/TOP_dom2"/>
</dbReference>
<evidence type="ECO:0000256" key="7">
    <source>
        <dbReference type="RuleBase" id="RU003435"/>
    </source>
</evidence>
<evidence type="ECO:0000256" key="2">
    <source>
        <dbReference type="ARBA" id="ARBA00022670"/>
    </source>
</evidence>
<dbReference type="Pfam" id="PF01432">
    <property type="entry name" value="Peptidase_M3"/>
    <property type="match status" value="1"/>
</dbReference>
<evidence type="ECO:0000256" key="6">
    <source>
        <dbReference type="ARBA" id="ARBA00023049"/>
    </source>
</evidence>
<dbReference type="FunFam" id="3.40.390.10:FF:000009">
    <property type="entry name" value="Oligopeptidase A"/>
    <property type="match status" value="1"/>
</dbReference>
<comment type="similarity">
    <text evidence="1 7">Belongs to the peptidase M3 family.</text>
</comment>
<dbReference type="PANTHER" id="PTHR43660">
    <property type="entry name" value="DIPEPTIDYL CARBOXYPEPTIDASE"/>
    <property type="match status" value="1"/>
</dbReference>
<dbReference type="InterPro" id="IPR034005">
    <property type="entry name" value="M3A_DCP"/>
</dbReference>
<dbReference type="RefSeq" id="WP_285231776.1">
    <property type="nucleotide sequence ID" value="NZ_CP116346.1"/>
</dbReference>
<organism evidence="9 10">
    <name type="scientific">Paucibacter sediminis</name>
    <dbReference type="NCBI Taxonomy" id="3019553"/>
    <lineage>
        <taxon>Bacteria</taxon>
        <taxon>Pseudomonadati</taxon>
        <taxon>Pseudomonadota</taxon>
        <taxon>Betaproteobacteria</taxon>
        <taxon>Burkholderiales</taxon>
        <taxon>Sphaerotilaceae</taxon>
        <taxon>Roseateles</taxon>
    </lineage>
</organism>
<dbReference type="EMBL" id="CP116346">
    <property type="protein sequence ID" value="WIT10702.1"/>
    <property type="molecule type" value="Genomic_DNA"/>
</dbReference>
<keyword evidence="3 7" id="KW-0479">Metal-binding</keyword>
<protein>
    <submittedName>
        <fullName evidence="9">M3 family metallopeptidase</fullName>
    </submittedName>
</protein>
<keyword evidence="2 7" id="KW-0645">Protease</keyword>
<feature type="domain" description="Peptidase M3A/M3B catalytic" evidence="8">
    <location>
        <begin position="234"/>
        <end position="683"/>
    </location>
</feature>
<reference evidence="9" key="1">
    <citation type="submission" date="2023-01" db="EMBL/GenBank/DDBJ databases">
        <title>Whole genome sequence of Paucibacter sp. S2-9 isolated from pond sediment.</title>
        <authorList>
            <person name="Jung J.Y."/>
        </authorList>
    </citation>
    <scope>NUCLEOTIDE SEQUENCE</scope>
    <source>
        <strain evidence="9">S2-9</strain>
    </source>
</reference>
<name>A0AA95SLV5_9BURK</name>
<evidence type="ECO:0000256" key="5">
    <source>
        <dbReference type="ARBA" id="ARBA00022833"/>
    </source>
</evidence>
<dbReference type="GO" id="GO:0005829">
    <property type="term" value="C:cytosol"/>
    <property type="evidence" value="ECO:0007669"/>
    <property type="project" value="UniProtKB-ARBA"/>
</dbReference>
<evidence type="ECO:0000313" key="10">
    <source>
        <dbReference type="Proteomes" id="UP001177769"/>
    </source>
</evidence>
<dbReference type="GO" id="GO:0004180">
    <property type="term" value="F:carboxypeptidase activity"/>
    <property type="evidence" value="ECO:0007669"/>
    <property type="project" value="TreeGrafter"/>
</dbReference>
<dbReference type="Gene3D" id="1.10.1370.10">
    <property type="entry name" value="Neurolysin, domain 3"/>
    <property type="match status" value="1"/>
</dbReference>
<keyword evidence="4 7" id="KW-0378">Hydrolase</keyword>
<evidence type="ECO:0000256" key="3">
    <source>
        <dbReference type="ARBA" id="ARBA00022723"/>
    </source>
</evidence>
<dbReference type="InterPro" id="IPR001567">
    <property type="entry name" value="Pept_M3A_M3B_dom"/>
</dbReference>
<accession>A0AA95SLV5</accession>
<dbReference type="AlphaFoldDB" id="A0AA95SLV5"/>